<feature type="compositionally biased region" description="Low complexity" evidence="1">
    <location>
        <begin position="15"/>
        <end position="28"/>
    </location>
</feature>
<dbReference type="Proteomes" id="UP001529510">
    <property type="component" value="Unassembled WGS sequence"/>
</dbReference>
<organism evidence="2 3">
    <name type="scientific">Cirrhinus mrigala</name>
    <name type="common">Mrigala</name>
    <dbReference type="NCBI Taxonomy" id="683832"/>
    <lineage>
        <taxon>Eukaryota</taxon>
        <taxon>Metazoa</taxon>
        <taxon>Chordata</taxon>
        <taxon>Craniata</taxon>
        <taxon>Vertebrata</taxon>
        <taxon>Euteleostomi</taxon>
        <taxon>Actinopterygii</taxon>
        <taxon>Neopterygii</taxon>
        <taxon>Teleostei</taxon>
        <taxon>Ostariophysi</taxon>
        <taxon>Cypriniformes</taxon>
        <taxon>Cyprinidae</taxon>
        <taxon>Labeoninae</taxon>
        <taxon>Labeonini</taxon>
        <taxon>Cirrhinus</taxon>
    </lineage>
</organism>
<keyword evidence="3" id="KW-1185">Reference proteome</keyword>
<feature type="non-terminal residue" evidence="2">
    <location>
        <position position="57"/>
    </location>
</feature>
<sequence>MAAGERDGAAAGINQKKAASQQSRESQSAARLFYGEGFCLEERRKSSLKEKKSEDPM</sequence>
<evidence type="ECO:0000256" key="1">
    <source>
        <dbReference type="SAM" id="MobiDB-lite"/>
    </source>
</evidence>
<dbReference type="EMBL" id="JAMKFB020000015">
    <property type="protein sequence ID" value="KAL0173815.1"/>
    <property type="molecule type" value="Genomic_DNA"/>
</dbReference>
<name>A0ABD0PJ97_CIRMR</name>
<accession>A0ABD0PJ97</accession>
<protein>
    <submittedName>
        <fullName evidence="2">Uncharacterized protein</fullName>
    </submittedName>
</protein>
<dbReference type="AlphaFoldDB" id="A0ABD0PJ97"/>
<evidence type="ECO:0000313" key="3">
    <source>
        <dbReference type="Proteomes" id="UP001529510"/>
    </source>
</evidence>
<evidence type="ECO:0000313" key="2">
    <source>
        <dbReference type="EMBL" id="KAL0173815.1"/>
    </source>
</evidence>
<proteinExistence type="predicted"/>
<comment type="caution">
    <text evidence="2">The sequence shown here is derived from an EMBL/GenBank/DDBJ whole genome shotgun (WGS) entry which is preliminary data.</text>
</comment>
<feature type="region of interest" description="Disordered" evidence="1">
    <location>
        <begin position="1"/>
        <end position="28"/>
    </location>
</feature>
<reference evidence="2 3" key="1">
    <citation type="submission" date="2024-05" db="EMBL/GenBank/DDBJ databases">
        <title>Genome sequencing and assembly of Indian major carp, Cirrhinus mrigala (Hamilton, 1822).</title>
        <authorList>
            <person name="Mohindra V."/>
            <person name="Chowdhury L.M."/>
            <person name="Lal K."/>
            <person name="Jena J.K."/>
        </authorList>
    </citation>
    <scope>NUCLEOTIDE SEQUENCE [LARGE SCALE GENOMIC DNA]</scope>
    <source>
        <strain evidence="2">CM1030</strain>
        <tissue evidence="2">Blood</tissue>
    </source>
</reference>
<gene>
    <name evidence="2" type="ORF">M9458_029783</name>
</gene>